<accession>A0A1X0VCU1</accession>
<keyword evidence="2" id="KW-0732">Signal</keyword>
<feature type="region of interest" description="Disordered" evidence="1">
    <location>
        <begin position="61"/>
        <end position="125"/>
    </location>
</feature>
<dbReference type="Gene3D" id="3.80.10.10">
    <property type="entry name" value="Ribonuclease Inhibitor"/>
    <property type="match status" value="1"/>
</dbReference>
<reference evidence="3 4" key="1">
    <citation type="journal article" date="2017" name="Front. Microbiol.">
        <title>Genomic Characterization of Dairy Associated Leuconostoc Species and Diversity of Leuconostocs in Undefined Mixed Mesophilic Starter Cultures.</title>
        <authorList>
            <person name="Frantzen C.A."/>
            <person name="Kot W."/>
            <person name="Pedersen T.B."/>
            <person name="Ardo Y.M."/>
            <person name="Broadbent J.R."/>
            <person name="Neve H."/>
            <person name="Hansen L.H."/>
            <person name="Dal Bello F."/>
            <person name="Ostlie H.M."/>
            <person name="Kleppen H.P."/>
            <person name="Vogensen F.K."/>
            <person name="Holo H."/>
        </authorList>
    </citation>
    <scope>NUCLEOTIDE SEQUENCE [LARGE SCALE GENOMIC DNA]</scope>
    <source>
        <strain evidence="3 4">LMGCF08</strain>
    </source>
</reference>
<sequence>MRVRKSLYIIIITLLMTLSGPLQAVTASQLSEKNNNQPATTMRLPNDGRSDLQELIQRVDANVGDDSAEGRSSEPETDEHETVEEPVENSGVSEPTVKEAPEATDSQKPVAKNKAPRAITTNTNGTSTWTFDSATGLLVFGAGTLSQILKTNLTNAGVTPADVKSIQFESGVVAPANSSNLFSQLTGLSQLIDVSNFDTSSVKYMSGLFYKDSALATTLDLSTFDTSNVLSMGSMFEESGATSLDLSSWDVTKVSGFGNMFRNATKLTTLNLSTWGVGRTATSVEMWYMFYGTSLLTNLNLTNFKTTNVTNMSCSYTENPDCFISRA</sequence>
<evidence type="ECO:0000256" key="1">
    <source>
        <dbReference type="SAM" id="MobiDB-lite"/>
    </source>
</evidence>
<gene>
    <name evidence="3" type="ORF">BMR96_06435</name>
</gene>
<dbReference type="AlphaFoldDB" id="A0A1X0VCU1"/>
<dbReference type="InterPro" id="IPR005046">
    <property type="entry name" value="DUF285"/>
</dbReference>
<dbReference type="NCBIfam" id="TIGR02167">
    <property type="entry name" value="Liste_lipo_26"/>
    <property type="match status" value="4"/>
</dbReference>
<feature type="signal peptide" evidence="2">
    <location>
        <begin position="1"/>
        <end position="24"/>
    </location>
</feature>
<dbReference type="Proteomes" id="UP000192288">
    <property type="component" value="Unassembled WGS sequence"/>
</dbReference>
<dbReference type="STRING" id="33968.BMS77_06925"/>
<dbReference type="RefSeq" id="WP_241870032.1">
    <property type="nucleotide sequence ID" value="NZ_MPLS01000021.1"/>
</dbReference>
<dbReference type="Pfam" id="PF03382">
    <property type="entry name" value="DUF285"/>
    <property type="match status" value="1"/>
</dbReference>
<feature type="compositionally biased region" description="Polar residues" evidence="1">
    <location>
        <begin position="29"/>
        <end position="40"/>
    </location>
</feature>
<comment type="caution">
    <text evidence="3">The sequence shown here is derived from an EMBL/GenBank/DDBJ whole genome shotgun (WGS) entry which is preliminary data.</text>
</comment>
<feature type="chain" id="PRO_5012913678" description="BspA family leucine-rich repeat surface protein" evidence="2">
    <location>
        <begin position="25"/>
        <end position="327"/>
    </location>
</feature>
<organism evidence="3 4">
    <name type="scientific">Leuconostoc pseudomesenteroides</name>
    <dbReference type="NCBI Taxonomy" id="33968"/>
    <lineage>
        <taxon>Bacteria</taxon>
        <taxon>Bacillati</taxon>
        <taxon>Bacillota</taxon>
        <taxon>Bacilli</taxon>
        <taxon>Lactobacillales</taxon>
        <taxon>Lactobacillaceae</taxon>
        <taxon>Leuconostoc</taxon>
    </lineage>
</organism>
<evidence type="ECO:0000313" key="3">
    <source>
        <dbReference type="EMBL" id="ORI97555.1"/>
    </source>
</evidence>
<evidence type="ECO:0000313" key="4">
    <source>
        <dbReference type="Proteomes" id="UP000192288"/>
    </source>
</evidence>
<feature type="compositionally biased region" description="Acidic residues" evidence="1">
    <location>
        <begin position="75"/>
        <end position="87"/>
    </location>
</feature>
<dbReference type="InterPro" id="IPR032675">
    <property type="entry name" value="LRR_dom_sf"/>
</dbReference>
<evidence type="ECO:0008006" key="5">
    <source>
        <dbReference type="Google" id="ProtNLM"/>
    </source>
</evidence>
<proteinExistence type="predicted"/>
<protein>
    <recommendedName>
        <fullName evidence="5">BspA family leucine-rich repeat surface protein</fullName>
    </recommendedName>
</protein>
<evidence type="ECO:0000256" key="2">
    <source>
        <dbReference type="SAM" id="SignalP"/>
    </source>
</evidence>
<dbReference type="InterPro" id="IPR011889">
    <property type="entry name" value="Liste_lipo_26"/>
</dbReference>
<feature type="region of interest" description="Disordered" evidence="1">
    <location>
        <begin position="29"/>
        <end position="48"/>
    </location>
</feature>
<name>A0A1X0VCU1_LEUPS</name>
<dbReference type="EMBL" id="MPLS01000021">
    <property type="protein sequence ID" value="ORI97555.1"/>
    <property type="molecule type" value="Genomic_DNA"/>
</dbReference>